<feature type="transmembrane region" description="Helical" evidence="1">
    <location>
        <begin position="12"/>
        <end position="36"/>
    </location>
</feature>
<keyword evidence="1" id="KW-0472">Membrane</keyword>
<organism evidence="3 4">
    <name type="scientific">Clostridium cavendishii DSM 21758</name>
    <dbReference type="NCBI Taxonomy" id="1121302"/>
    <lineage>
        <taxon>Bacteria</taxon>
        <taxon>Bacillati</taxon>
        <taxon>Bacillota</taxon>
        <taxon>Clostridia</taxon>
        <taxon>Eubacteriales</taxon>
        <taxon>Clostridiaceae</taxon>
        <taxon>Clostridium</taxon>
    </lineage>
</organism>
<keyword evidence="1" id="KW-0812">Transmembrane</keyword>
<dbReference type="Pfam" id="PF07811">
    <property type="entry name" value="TadE"/>
    <property type="match status" value="1"/>
</dbReference>
<dbReference type="EMBL" id="FQZB01000005">
    <property type="protein sequence ID" value="SHI95900.1"/>
    <property type="molecule type" value="Genomic_DNA"/>
</dbReference>
<dbReference type="AlphaFoldDB" id="A0A1M6FDU0"/>
<dbReference type="RefSeq" id="WP_072985670.1">
    <property type="nucleotide sequence ID" value="NZ_FQZB01000005.1"/>
</dbReference>
<keyword evidence="4" id="KW-1185">Reference proteome</keyword>
<proteinExistence type="predicted"/>
<reference evidence="3 4" key="1">
    <citation type="submission" date="2016-11" db="EMBL/GenBank/DDBJ databases">
        <authorList>
            <person name="Jaros S."/>
            <person name="Januszkiewicz K."/>
            <person name="Wedrychowicz H."/>
        </authorList>
    </citation>
    <scope>NUCLEOTIDE SEQUENCE [LARGE SCALE GENOMIC DNA]</scope>
    <source>
        <strain evidence="3 4">DSM 21758</strain>
    </source>
</reference>
<dbReference type="Proteomes" id="UP000184310">
    <property type="component" value="Unassembled WGS sequence"/>
</dbReference>
<evidence type="ECO:0000313" key="4">
    <source>
        <dbReference type="Proteomes" id="UP000184310"/>
    </source>
</evidence>
<evidence type="ECO:0000256" key="1">
    <source>
        <dbReference type="SAM" id="Phobius"/>
    </source>
</evidence>
<dbReference type="InterPro" id="IPR012495">
    <property type="entry name" value="TadE-like_dom"/>
</dbReference>
<sequence>MKNLKNQKGQALVEFAIILPIFLILVMGIIQFGMILNTYLSIENASREGARNGIIGSTDSEIQNLIKTISPSLDTQSLTVNITPNEITRKPGDTLTVKVSYNYKLTVPIISNLFNNIVVLNGQTSMRVE</sequence>
<evidence type="ECO:0000313" key="3">
    <source>
        <dbReference type="EMBL" id="SHI95900.1"/>
    </source>
</evidence>
<protein>
    <submittedName>
        <fullName evidence="3">Flp pilus assembly protein TadG</fullName>
    </submittedName>
</protein>
<evidence type="ECO:0000259" key="2">
    <source>
        <dbReference type="Pfam" id="PF07811"/>
    </source>
</evidence>
<accession>A0A1M6FDU0</accession>
<gene>
    <name evidence="3" type="ORF">SAMN02745163_01111</name>
</gene>
<keyword evidence="1" id="KW-1133">Transmembrane helix</keyword>
<dbReference type="STRING" id="1121302.SAMN02745163_01111"/>
<name>A0A1M6FDU0_9CLOT</name>
<feature type="domain" description="TadE-like" evidence="2">
    <location>
        <begin position="9"/>
        <end position="51"/>
    </location>
</feature>